<dbReference type="HAMAP" id="MF_00276">
    <property type="entry name" value="KdpC"/>
    <property type="match status" value="1"/>
</dbReference>
<comment type="function">
    <text evidence="11">Part of the high-affinity ATP-driven potassium transport (or Kdp) system, which catalyzes the hydrolysis of ATP coupled with the electrogenic transport of potassium into the cytoplasm. This subunit acts as a catalytic chaperone that increases the ATP-binding affinity of the ATP-hydrolyzing subunit KdpB by the formation of a transient KdpB/KdpC/ATP ternary complex.</text>
</comment>
<keyword evidence="10 11" id="KW-0472">Membrane</keyword>
<evidence type="ECO:0000256" key="3">
    <source>
        <dbReference type="ARBA" id="ARBA00022538"/>
    </source>
</evidence>
<dbReference type="Pfam" id="PF02669">
    <property type="entry name" value="KdpC"/>
    <property type="match status" value="1"/>
</dbReference>
<evidence type="ECO:0000256" key="6">
    <source>
        <dbReference type="ARBA" id="ARBA00022840"/>
    </source>
</evidence>
<dbReference type="Proteomes" id="UP001265550">
    <property type="component" value="Unassembled WGS sequence"/>
</dbReference>
<keyword evidence="5 11" id="KW-0547">Nucleotide-binding</keyword>
<dbReference type="NCBIfam" id="NF001454">
    <property type="entry name" value="PRK00315.1"/>
    <property type="match status" value="1"/>
</dbReference>
<protein>
    <recommendedName>
        <fullName evidence="11">Potassium-transporting ATPase KdpC subunit</fullName>
    </recommendedName>
    <alternativeName>
        <fullName evidence="11">ATP phosphohydrolase [potassium-transporting] C chain</fullName>
    </alternativeName>
    <alternativeName>
        <fullName evidence="11">Potassium-binding and translocating subunit C</fullName>
    </alternativeName>
    <alternativeName>
        <fullName evidence="11">Potassium-translocating ATPase C chain</fullName>
    </alternativeName>
</protein>
<keyword evidence="6 11" id="KW-0067">ATP-binding</keyword>
<evidence type="ECO:0000256" key="4">
    <source>
        <dbReference type="ARBA" id="ARBA00022692"/>
    </source>
</evidence>
<dbReference type="RefSeq" id="WP_204731166.1">
    <property type="nucleotide sequence ID" value="NZ_JAVDWE010000009.1"/>
</dbReference>
<comment type="similarity">
    <text evidence="11">Belongs to the KdpC family.</text>
</comment>
<evidence type="ECO:0000256" key="7">
    <source>
        <dbReference type="ARBA" id="ARBA00022958"/>
    </source>
</evidence>
<keyword evidence="4 11" id="KW-0812">Transmembrane</keyword>
<gene>
    <name evidence="11" type="primary">kdpC</name>
    <name evidence="12" type="ORF">J2X09_003337</name>
</gene>
<keyword evidence="13" id="KW-1185">Reference proteome</keyword>
<keyword evidence="3 11" id="KW-0633">Potassium transport</keyword>
<keyword evidence="1 11" id="KW-0813">Transport</keyword>
<comment type="subunit">
    <text evidence="11">The system is composed of three essential subunits: KdpA, KdpB and KdpC.</text>
</comment>
<evidence type="ECO:0000313" key="12">
    <source>
        <dbReference type="EMBL" id="MDR7095586.1"/>
    </source>
</evidence>
<organism evidence="12 13">
    <name type="scientific">Hydrogenophaga laconesensis</name>
    <dbReference type="NCBI Taxonomy" id="1805971"/>
    <lineage>
        <taxon>Bacteria</taxon>
        <taxon>Pseudomonadati</taxon>
        <taxon>Pseudomonadota</taxon>
        <taxon>Betaproteobacteria</taxon>
        <taxon>Burkholderiales</taxon>
        <taxon>Comamonadaceae</taxon>
        <taxon>Hydrogenophaga</taxon>
    </lineage>
</organism>
<evidence type="ECO:0000313" key="13">
    <source>
        <dbReference type="Proteomes" id="UP001265550"/>
    </source>
</evidence>
<evidence type="ECO:0000256" key="8">
    <source>
        <dbReference type="ARBA" id="ARBA00022989"/>
    </source>
</evidence>
<comment type="caution">
    <text evidence="12">The sequence shown here is derived from an EMBL/GenBank/DDBJ whole genome shotgun (WGS) entry which is preliminary data.</text>
</comment>
<feature type="transmembrane region" description="Helical" evidence="11">
    <location>
        <begin position="21"/>
        <end position="43"/>
    </location>
</feature>
<keyword evidence="2 11" id="KW-1003">Cell membrane</keyword>
<dbReference type="PIRSF" id="PIRSF001296">
    <property type="entry name" value="K_ATPase_KdpC"/>
    <property type="match status" value="1"/>
</dbReference>
<dbReference type="PANTHER" id="PTHR30042">
    <property type="entry name" value="POTASSIUM-TRANSPORTING ATPASE C CHAIN"/>
    <property type="match status" value="1"/>
</dbReference>
<keyword evidence="8 11" id="KW-1133">Transmembrane helix</keyword>
<proteinExistence type="inferred from homology"/>
<name>A0ABU1VDN3_9BURK</name>
<evidence type="ECO:0000256" key="9">
    <source>
        <dbReference type="ARBA" id="ARBA00023065"/>
    </source>
</evidence>
<keyword evidence="9 11" id="KW-0406">Ion transport</keyword>
<dbReference type="InterPro" id="IPR003820">
    <property type="entry name" value="KdpC"/>
</dbReference>
<comment type="subcellular location">
    <subcellularLocation>
        <location evidence="11">Cell membrane</location>
        <topology evidence="11">Single-pass membrane protein</topology>
    </subcellularLocation>
</comment>
<evidence type="ECO:0000256" key="11">
    <source>
        <dbReference type="HAMAP-Rule" id="MF_00276"/>
    </source>
</evidence>
<accession>A0ABU1VDN3</accession>
<sequence>MTIASSSRTRPITRASDDGGLWRSALGLTTVTLAGFGFLYAAAGVGVGQLLFPDQANGSLVFQGDRKVGSALVAQPFTGAGYFQPRPSAAAYNPLALAASNQARTNPDMRARIEETRAAVARRDGIAPSAAPGDLVTQSGSGIDPHISVEGAAVQVDRVARERGLDRKAVERLVTEHTEGPQLGALGQTRVNVLLLNLGLDALGASAPVAPRKTAS</sequence>
<evidence type="ECO:0000256" key="5">
    <source>
        <dbReference type="ARBA" id="ARBA00022741"/>
    </source>
</evidence>
<keyword evidence="7 11" id="KW-0630">Potassium</keyword>
<reference evidence="12 13" key="1">
    <citation type="submission" date="2023-07" db="EMBL/GenBank/DDBJ databases">
        <title>Sorghum-associated microbial communities from plants grown in Nebraska, USA.</title>
        <authorList>
            <person name="Schachtman D."/>
        </authorList>
    </citation>
    <scope>NUCLEOTIDE SEQUENCE [LARGE SCALE GENOMIC DNA]</scope>
    <source>
        <strain evidence="12 13">BE240</strain>
    </source>
</reference>
<evidence type="ECO:0000256" key="10">
    <source>
        <dbReference type="ARBA" id="ARBA00023136"/>
    </source>
</evidence>
<dbReference type="PANTHER" id="PTHR30042:SF2">
    <property type="entry name" value="POTASSIUM-TRANSPORTING ATPASE KDPC SUBUNIT"/>
    <property type="match status" value="1"/>
</dbReference>
<dbReference type="EMBL" id="JAVDWE010000009">
    <property type="protein sequence ID" value="MDR7095586.1"/>
    <property type="molecule type" value="Genomic_DNA"/>
</dbReference>
<evidence type="ECO:0000256" key="1">
    <source>
        <dbReference type="ARBA" id="ARBA00022448"/>
    </source>
</evidence>
<dbReference type="NCBIfam" id="TIGR00681">
    <property type="entry name" value="kdpC"/>
    <property type="match status" value="1"/>
</dbReference>
<evidence type="ECO:0000256" key="2">
    <source>
        <dbReference type="ARBA" id="ARBA00022475"/>
    </source>
</evidence>